<dbReference type="AlphaFoldDB" id="A0A1G2JMB5"/>
<comment type="caution">
    <text evidence="1">The sequence shown here is derived from an EMBL/GenBank/DDBJ whole genome shotgun (WGS) entry which is preliminary data.</text>
</comment>
<evidence type="ECO:0000313" key="2">
    <source>
        <dbReference type="Proteomes" id="UP000178935"/>
    </source>
</evidence>
<proteinExistence type="predicted"/>
<accession>A0A1G2JMB5</accession>
<protein>
    <submittedName>
        <fullName evidence="1">Uncharacterized protein</fullName>
    </submittedName>
</protein>
<organism evidence="1 2">
    <name type="scientific">Candidatus Staskawiczbacteria bacterium RIFOXYD1_FULL_32_13</name>
    <dbReference type="NCBI Taxonomy" id="1802234"/>
    <lineage>
        <taxon>Bacteria</taxon>
        <taxon>Candidatus Staskawicziibacteriota</taxon>
    </lineage>
</organism>
<sequence length="130" mass="15046">MNLPNFYQVTDVARTIIKEFGLFGRDHLMVNCNQFSLMHRNGFDHCSLANRIRLDPDLVWCALAILSWASRPESWELPPKGIIEVIDSLEAEDPNQAKLDLFTSRTKLVEMMRPIATGYQRRLDQLHDCD</sequence>
<reference evidence="1 2" key="1">
    <citation type="journal article" date="2016" name="Nat. Commun.">
        <title>Thousands of microbial genomes shed light on interconnected biogeochemical processes in an aquifer system.</title>
        <authorList>
            <person name="Anantharaman K."/>
            <person name="Brown C.T."/>
            <person name="Hug L.A."/>
            <person name="Sharon I."/>
            <person name="Castelle C.J."/>
            <person name="Probst A.J."/>
            <person name="Thomas B.C."/>
            <person name="Singh A."/>
            <person name="Wilkins M.J."/>
            <person name="Karaoz U."/>
            <person name="Brodie E.L."/>
            <person name="Williams K.H."/>
            <person name="Hubbard S.S."/>
            <person name="Banfield J.F."/>
        </authorList>
    </citation>
    <scope>NUCLEOTIDE SEQUENCE [LARGE SCALE GENOMIC DNA]</scope>
</reference>
<gene>
    <name evidence="1" type="ORF">A2561_04870</name>
</gene>
<dbReference type="EMBL" id="MHPU01000027">
    <property type="protein sequence ID" value="OGZ88259.1"/>
    <property type="molecule type" value="Genomic_DNA"/>
</dbReference>
<dbReference type="Proteomes" id="UP000178935">
    <property type="component" value="Unassembled WGS sequence"/>
</dbReference>
<name>A0A1G2JMB5_9BACT</name>
<evidence type="ECO:0000313" key="1">
    <source>
        <dbReference type="EMBL" id="OGZ88259.1"/>
    </source>
</evidence>